<evidence type="ECO:0000313" key="3">
    <source>
        <dbReference type="EMBL" id="PQO37337.1"/>
    </source>
</evidence>
<feature type="coiled-coil region" evidence="1">
    <location>
        <begin position="60"/>
        <end position="87"/>
    </location>
</feature>
<sequence>MSKRRAATCQCSICHQTRPCSDVAPGESIREAIATEIQKQTPAWNSDQPVCTSCLNQFRAEHFRHLLEEEKGELSDLEMRVLDSLREQDSIAANVNEKFDQQLSLGDRISDQLANFGGSWAFLILFAAVVLIWMLFNGILIAQEAFDPYPFILLNLVLSCLAAIQAPVILMSQNRQEAKDRLRSEYDFQVNFRAELEIRLLHTKLDQLLSHQWQRLLEIQQLQLELMEELAERRDKPSS</sequence>
<proteinExistence type="predicted"/>
<dbReference type="RefSeq" id="WP_105328588.1">
    <property type="nucleotide sequence ID" value="NZ_PUHY01000005.1"/>
</dbReference>
<accession>A0A2S8FYR0</accession>
<dbReference type="InterPro" id="IPR010406">
    <property type="entry name" value="DUF1003"/>
</dbReference>
<dbReference type="PANTHER" id="PTHR41386">
    <property type="entry name" value="INTEGRAL MEMBRANE PROTEIN-RELATED"/>
    <property type="match status" value="1"/>
</dbReference>
<reference evidence="3 4" key="1">
    <citation type="submission" date="2018-02" db="EMBL/GenBank/DDBJ databases">
        <title>Comparative genomes isolates from brazilian mangrove.</title>
        <authorList>
            <person name="Araujo J.E."/>
            <person name="Taketani R.G."/>
            <person name="Silva M.C.P."/>
            <person name="Loureco M.V."/>
            <person name="Andreote F.D."/>
        </authorList>
    </citation>
    <scope>NUCLEOTIDE SEQUENCE [LARGE SCALE GENOMIC DNA]</scope>
    <source>
        <strain evidence="3 4">Hex-1 MGV</strain>
    </source>
</reference>
<dbReference type="Pfam" id="PF06210">
    <property type="entry name" value="DUF1003"/>
    <property type="match status" value="1"/>
</dbReference>
<gene>
    <name evidence="3" type="ORF">C5Y83_05170</name>
</gene>
<evidence type="ECO:0000256" key="1">
    <source>
        <dbReference type="SAM" id="Coils"/>
    </source>
</evidence>
<evidence type="ECO:0008006" key="5">
    <source>
        <dbReference type="Google" id="ProtNLM"/>
    </source>
</evidence>
<organism evidence="3 4">
    <name type="scientific">Blastopirellula marina</name>
    <dbReference type="NCBI Taxonomy" id="124"/>
    <lineage>
        <taxon>Bacteria</taxon>
        <taxon>Pseudomonadati</taxon>
        <taxon>Planctomycetota</taxon>
        <taxon>Planctomycetia</taxon>
        <taxon>Pirellulales</taxon>
        <taxon>Pirellulaceae</taxon>
        <taxon>Blastopirellula</taxon>
    </lineage>
</organism>
<keyword evidence="2" id="KW-0472">Membrane</keyword>
<dbReference type="AlphaFoldDB" id="A0A2S8FYR0"/>
<keyword evidence="2" id="KW-0812">Transmembrane</keyword>
<dbReference type="PANTHER" id="PTHR41386:SF1">
    <property type="entry name" value="MEMBRANE PROTEIN"/>
    <property type="match status" value="1"/>
</dbReference>
<dbReference type="EMBL" id="PUHY01000005">
    <property type="protein sequence ID" value="PQO37337.1"/>
    <property type="molecule type" value="Genomic_DNA"/>
</dbReference>
<comment type="caution">
    <text evidence="3">The sequence shown here is derived from an EMBL/GenBank/DDBJ whole genome shotgun (WGS) entry which is preliminary data.</text>
</comment>
<feature type="transmembrane region" description="Helical" evidence="2">
    <location>
        <begin position="113"/>
        <end position="136"/>
    </location>
</feature>
<evidence type="ECO:0000256" key="2">
    <source>
        <dbReference type="SAM" id="Phobius"/>
    </source>
</evidence>
<keyword evidence="2" id="KW-1133">Transmembrane helix</keyword>
<dbReference type="Proteomes" id="UP000238322">
    <property type="component" value="Unassembled WGS sequence"/>
</dbReference>
<dbReference type="OrthoDB" id="9795736at2"/>
<protein>
    <recommendedName>
        <fullName evidence="5">DUF1003 domain-containing protein</fullName>
    </recommendedName>
</protein>
<name>A0A2S8FYR0_9BACT</name>
<evidence type="ECO:0000313" key="4">
    <source>
        <dbReference type="Proteomes" id="UP000238322"/>
    </source>
</evidence>
<keyword evidence="1" id="KW-0175">Coiled coil</keyword>
<feature type="transmembrane region" description="Helical" evidence="2">
    <location>
        <begin position="148"/>
        <end position="171"/>
    </location>
</feature>